<keyword evidence="1" id="KW-0479">Metal-binding</keyword>
<accession>A0AAN8WBC7</accession>
<dbReference type="InterPro" id="IPR011011">
    <property type="entry name" value="Znf_FYVE_PHD"/>
</dbReference>
<feature type="domain" description="PHD-type" evidence="7">
    <location>
        <begin position="126"/>
        <end position="245"/>
    </location>
</feature>
<reference evidence="8 9" key="1">
    <citation type="submission" date="2023-11" db="EMBL/GenBank/DDBJ databases">
        <title>Halocaridina rubra genome assembly.</title>
        <authorList>
            <person name="Smith C."/>
        </authorList>
    </citation>
    <scope>NUCLEOTIDE SEQUENCE [LARGE SCALE GENOMIC DNA]</scope>
    <source>
        <strain evidence="8">EP-1</strain>
        <tissue evidence="8">Whole</tissue>
    </source>
</reference>
<evidence type="ECO:0000313" key="9">
    <source>
        <dbReference type="Proteomes" id="UP001381693"/>
    </source>
</evidence>
<feature type="region of interest" description="Disordered" evidence="5">
    <location>
        <begin position="1"/>
        <end position="39"/>
    </location>
</feature>
<keyword evidence="2 4" id="KW-0863">Zinc-finger</keyword>
<comment type="caution">
    <text evidence="8">The sequence shown here is derived from an EMBL/GenBank/DDBJ whole genome shotgun (WGS) entry which is preliminary data.</text>
</comment>
<dbReference type="GO" id="GO:0008270">
    <property type="term" value="F:zinc ion binding"/>
    <property type="evidence" value="ECO:0007669"/>
    <property type="project" value="UniProtKB-KW"/>
</dbReference>
<dbReference type="PROSITE" id="PS51805">
    <property type="entry name" value="EPHD"/>
    <property type="match status" value="1"/>
</dbReference>
<dbReference type="SUPFAM" id="SSF57903">
    <property type="entry name" value="FYVE/PHD zinc finger"/>
    <property type="match status" value="1"/>
</dbReference>
<dbReference type="Gene3D" id="3.30.40.10">
    <property type="entry name" value="Zinc/RING finger domain, C3HC4 (zinc finger)"/>
    <property type="match status" value="2"/>
</dbReference>
<name>A0AAN8WBC7_HALRR</name>
<dbReference type="Pfam" id="PF00628">
    <property type="entry name" value="PHD"/>
    <property type="match status" value="1"/>
</dbReference>
<evidence type="ECO:0000313" key="8">
    <source>
        <dbReference type="EMBL" id="KAK7025370.1"/>
    </source>
</evidence>
<dbReference type="PANTHER" id="PTHR13793:SF150">
    <property type="entry name" value="PHD FINGER PROTEIN 14"/>
    <property type="match status" value="1"/>
</dbReference>
<keyword evidence="9" id="KW-1185">Reference proteome</keyword>
<feature type="compositionally biased region" description="Acidic residues" evidence="5">
    <location>
        <begin position="1"/>
        <end position="27"/>
    </location>
</feature>
<dbReference type="PROSITE" id="PS50016">
    <property type="entry name" value="ZF_PHD_2"/>
    <property type="match status" value="1"/>
</dbReference>
<feature type="compositionally biased region" description="Polar residues" evidence="5">
    <location>
        <begin position="29"/>
        <end position="39"/>
    </location>
</feature>
<evidence type="ECO:0000256" key="4">
    <source>
        <dbReference type="PROSITE-ProRule" id="PRU00146"/>
    </source>
</evidence>
<dbReference type="InterPro" id="IPR001965">
    <property type="entry name" value="Znf_PHD"/>
</dbReference>
<dbReference type="CDD" id="cd15674">
    <property type="entry name" value="ePHD_PHF14"/>
    <property type="match status" value="1"/>
</dbReference>
<dbReference type="SMART" id="SM00249">
    <property type="entry name" value="PHD"/>
    <property type="match status" value="2"/>
</dbReference>
<dbReference type="InterPro" id="IPR034732">
    <property type="entry name" value="EPHD"/>
</dbReference>
<dbReference type="Proteomes" id="UP001381693">
    <property type="component" value="Unassembled WGS sequence"/>
</dbReference>
<evidence type="ECO:0000259" key="6">
    <source>
        <dbReference type="PROSITE" id="PS50016"/>
    </source>
</evidence>
<evidence type="ECO:0000256" key="5">
    <source>
        <dbReference type="SAM" id="MobiDB-lite"/>
    </source>
</evidence>
<evidence type="ECO:0000256" key="1">
    <source>
        <dbReference type="ARBA" id="ARBA00022723"/>
    </source>
</evidence>
<dbReference type="InterPro" id="IPR013083">
    <property type="entry name" value="Znf_RING/FYVE/PHD"/>
</dbReference>
<feature type="domain" description="PHD-type" evidence="6">
    <location>
        <begin position="63"/>
        <end position="123"/>
    </location>
</feature>
<organism evidence="8 9">
    <name type="scientific">Halocaridina rubra</name>
    <name type="common">Hawaiian red shrimp</name>
    <dbReference type="NCBI Taxonomy" id="373956"/>
    <lineage>
        <taxon>Eukaryota</taxon>
        <taxon>Metazoa</taxon>
        <taxon>Ecdysozoa</taxon>
        <taxon>Arthropoda</taxon>
        <taxon>Crustacea</taxon>
        <taxon>Multicrustacea</taxon>
        <taxon>Malacostraca</taxon>
        <taxon>Eumalacostraca</taxon>
        <taxon>Eucarida</taxon>
        <taxon>Decapoda</taxon>
        <taxon>Pleocyemata</taxon>
        <taxon>Caridea</taxon>
        <taxon>Atyoidea</taxon>
        <taxon>Atyidae</taxon>
        <taxon>Halocaridina</taxon>
    </lineage>
</organism>
<proteinExistence type="predicted"/>
<dbReference type="AlphaFoldDB" id="A0AAN8WBC7"/>
<dbReference type="GO" id="GO:0006357">
    <property type="term" value="P:regulation of transcription by RNA polymerase II"/>
    <property type="evidence" value="ECO:0007669"/>
    <property type="project" value="TreeGrafter"/>
</dbReference>
<dbReference type="Pfam" id="PF13832">
    <property type="entry name" value="zf-HC5HC2H_2"/>
    <property type="match status" value="1"/>
</dbReference>
<protein>
    <submittedName>
        <fullName evidence="8">PHD finger protein 14</fullName>
    </submittedName>
</protein>
<dbReference type="CDD" id="cd15561">
    <property type="entry name" value="PHD1_PHF14"/>
    <property type="match status" value="1"/>
</dbReference>
<dbReference type="InterPro" id="IPR019786">
    <property type="entry name" value="Zinc_finger_PHD-type_CS"/>
</dbReference>
<dbReference type="EMBL" id="JAXCGZ010022749">
    <property type="protein sequence ID" value="KAK7025370.1"/>
    <property type="molecule type" value="Genomic_DNA"/>
</dbReference>
<dbReference type="PANTHER" id="PTHR13793">
    <property type="entry name" value="PHD FINGER PROTEINS"/>
    <property type="match status" value="1"/>
</dbReference>
<keyword evidence="3" id="KW-0862">Zinc</keyword>
<dbReference type="InterPro" id="IPR019787">
    <property type="entry name" value="Znf_PHD-finger"/>
</dbReference>
<evidence type="ECO:0000256" key="2">
    <source>
        <dbReference type="ARBA" id="ARBA00022771"/>
    </source>
</evidence>
<evidence type="ECO:0000259" key="7">
    <source>
        <dbReference type="PROSITE" id="PS51805"/>
    </source>
</evidence>
<dbReference type="InterPro" id="IPR050701">
    <property type="entry name" value="Histone_Mod_Regulator"/>
</dbReference>
<sequence length="359" mass="40701">MSDPDAFDNDDDEDDDVEDEEDTEGEQESPPSNDKNLSVSELLEKAKKAQALDMEKGIERPKIWVCCVCLGDHSDDLNEIVTCDGCSVSVHEGCYGISDSISVSSTVSSSSTEPWFCDACKANVSQPPCELCPNLGYTIFKETEMGRWVHLVCALYIPGVAFSEVDKLSFPTLFEMPYNKWGAKTCSLCEDERYAKTGVCIGCDAGMCREYFHVTCAQREGLLSEVNHGEADQADPYYAHCKLHTDKELIRRRKRNWLALQLHMKQNEADKCGSSREVQDRIQRKLGRYREKYLFNKNNRPTPWYPTQKMPRALSTSASLFRSLLHKTELMGLSTENQHVQPTDVGDIRKKWHIPPAFK</sequence>
<evidence type="ECO:0000256" key="3">
    <source>
        <dbReference type="ARBA" id="ARBA00022833"/>
    </source>
</evidence>
<gene>
    <name evidence="8" type="primary">PHF14</name>
    <name evidence="8" type="ORF">SK128_007645</name>
</gene>
<dbReference type="PROSITE" id="PS01359">
    <property type="entry name" value="ZF_PHD_1"/>
    <property type="match status" value="1"/>
</dbReference>